<evidence type="ECO:0000313" key="4">
    <source>
        <dbReference type="Proteomes" id="UP000325755"/>
    </source>
</evidence>
<protein>
    <submittedName>
        <fullName evidence="3">Cupredoxin domain-containing protein</fullName>
    </submittedName>
</protein>
<sequence length="111" mass="12245">MPRYRFSISAVFGLLFFSQSAVYAEDAYTLTIKDHQFAPAELKVPAGQKIKLVVINEDGTPEEFESKSLKREKVVAGKSRITLSLGPLHPGAYDFVGEFHEASAKGRIVAE</sequence>
<dbReference type="InParanoid" id="A0A5Q0BIJ0"/>
<feature type="chain" id="PRO_5024895996" evidence="1">
    <location>
        <begin position="24"/>
        <end position="111"/>
    </location>
</feature>
<evidence type="ECO:0000256" key="1">
    <source>
        <dbReference type="SAM" id="SignalP"/>
    </source>
</evidence>
<dbReference type="Gene3D" id="2.60.40.420">
    <property type="entry name" value="Cupredoxins - blue copper proteins"/>
    <property type="match status" value="1"/>
</dbReference>
<evidence type="ECO:0000259" key="2">
    <source>
        <dbReference type="Pfam" id="PF13473"/>
    </source>
</evidence>
<feature type="domain" description="EfeO-type cupredoxin-like" evidence="2">
    <location>
        <begin position="10"/>
        <end position="110"/>
    </location>
</feature>
<feature type="signal peptide" evidence="1">
    <location>
        <begin position="1"/>
        <end position="23"/>
    </location>
</feature>
<dbReference type="InterPro" id="IPR028096">
    <property type="entry name" value="EfeO_Cupredoxin"/>
</dbReference>
<organism evidence="3 4">
    <name type="scientific">Candidatus Methylospira mobilis</name>
    <dbReference type="NCBI Taxonomy" id="1808979"/>
    <lineage>
        <taxon>Bacteria</taxon>
        <taxon>Pseudomonadati</taxon>
        <taxon>Pseudomonadota</taxon>
        <taxon>Gammaproteobacteria</taxon>
        <taxon>Methylococcales</taxon>
        <taxon>Methylococcaceae</taxon>
        <taxon>Candidatus Methylospira</taxon>
    </lineage>
</organism>
<reference evidence="3 4" key="1">
    <citation type="submission" date="2019-09" db="EMBL/GenBank/DDBJ databases">
        <title>Ecophysiology of the spiral-shaped methanotroph Methylospira mobilis as revealed by the complete genome sequence.</title>
        <authorList>
            <person name="Oshkin I.Y."/>
            <person name="Dedysh S.N."/>
            <person name="Miroshnikov K."/>
            <person name="Danilova O.V."/>
            <person name="Hakobyan A."/>
            <person name="Liesack W."/>
        </authorList>
    </citation>
    <scope>NUCLEOTIDE SEQUENCE [LARGE SCALE GENOMIC DNA]</scope>
    <source>
        <strain evidence="3 4">Shm1</strain>
    </source>
</reference>
<dbReference type="EMBL" id="CP044205">
    <property type="protein sequence ID" value="QFY41646.1"/>
    <property type="molecule type" value="Genomic_DNA"/>
</dbReference>
<dbReference type="AlphaFoldDB" id="A0A5Q0BIJ0"/>
<accession>A0A5Q0BIJ0</accession>
<keyword evidence="4" id="KW-1185">Reference proteome</keyword>
<dbReference type="Proteomes" id="UP000325755">
    <property type="component" value="Chromosome"/>
</dbReference>
<name>A0A5Q0BIJ0_9GAMM</name>
<gene>
    <name evidence="3" type="ORF">F6R98_02580</name>
</gene>
<dbReference type="Pfam" id="PF13473">
    <property type="entry name" value="Cupredoxin_1"/>
    <property type="match status" value="1"/>
</dbReference>
<keyword evidence="1" id="KW-0732">Signal</keyword>
<proteinExistence type="predicted"/>
<dbReference type="KEGG" id="mmob:F6R98_02580"/>
<dbReference type="SUPFAM" id="SSF49503">
    <property type="entry name" value="Cupredoxins"/>
    <property type="match status" value="1"/>
</dbReference>
<dbReference type="InterPro" id="IPR008972">
    <property type="entry name" value="Cupredoxin"/>
</dbReference>
<evidence type="ECO:0000313" key="3">
    <source>
        <dbReference type="EMBL" id="QFY41646.1"/>
    </source>
</evidence>
<dbReference type="RefSeq" id="WP_153247630.1">
    <property type="nucleotide sequence ID" value="NZ_CP044205.1"/>
</dbReference>
<dbReference type="OrthoDB" id="5958460at2"/>